<accession>A0A080N3D9</accession>
<gene>
    <name evidence="5" type="ORF">BBOMB_1038</name>
</gene>
<proteinExistence type="predicted"/>
<dbReference type="STRING" id="1341695.BBOMB_1038"/>
<evidence type="ECO:0000313" key="5">
    <source>
        <dbReference type="EMBL" id="KFF31652.1"/>
    </source>
</evidence>
<feature type="domain" description="Phage capsid-like C-terminal" evidence="4">
    <location>
        <begin position="151"/>
        <end position="395"/>
    </location>
</feature>
<dbReference type="Proteomes" id="UP000028730">
    <property type="component" value="Unassembled WGS sequence"/>
</dbReference>
<protein>
    <submittedName>
        <fullName evidence="5">Phage major capsid protein</fullName>
    </submittedName>
</protein>
<dbReference type="NCBIfam" id="TIGR01554">
    <property type="entry name" value="major_cap_HK97"/>
    <property type="match status" value="1"/>
</dbReference>
<dbReference type="EMBL" id="ATLK01000001">
    <property type="protein sequence ID" value="KFF31652.1"/>
    <property type="molecule type" value="Genomic_DNA"/>
</dbReference>
<comment type="subcellular location">
    <subcellularLocation>
        <location evidence="1">Virion</location>
    </subcellularLocation>
</comment>
<dbReference type="InterPro" id="IPR054612">
    <property type="entry name" value="Phage_capsid-like_C"/>
</dbReference>
<evidence type="ECO:0000259" key="4">
    <source>
        <dbReference type="Pfam" id="PF05065"/>
    </source>
</evidence>
<sequence>MSLQEELKDILAQTNSLAKKAQEEKREFTDEENDQILEWKQKADVLRERIRKADEANEAFKSLAAGGDSQGKGSPVEPARTAVAKSYGQAFTETKAYKNFQSNQPHGTPVSITARGLHVKADPDPLSTGLPGAIVPQVLPGVTDLTYPQPNTFLSLITLGTTTSQFLKYRQLVSVTNNAKKVKEGDLKPLSTLSTAVAEAHAFTVADGIKVTNQELADDGVISSLIDSVLTRNLASYKENLVLNGMGGTDEPNGILNTAGTLQIPFDTDMVTTVSHAITQLQQTVPGIGVQAVVMNPADNETLNLMKDKNDRFLSNAPFATGPFTLFGVPRITSSIVPQGKVLVGDFHSVQLLQKTPLSILAFNQNEDDARHNLTYVRAEEEYLLMIREPKRIAVAAIAGAPSGNASH</sequence>
<dbReference type="SUPFAM" id="SSF56563">
    <property type="entry name" value="Major capsid protein gp5"/>
    <property type="match status" value="1"/>
</dbReference>
<keyword evidence="2" id="KW-0175">Coiled coil</keyword>
<feature type="coiled-coil region" evidence="2">
    <location>
        <begin position="4"/>
        <end position="56"/>
    </location>
</feature>
<name>A0A080N3D9_9BIFI</name>
<organism evidence="5 6">
    <name type="scientific">Bifidobacterium bombi DSM 19703</name>
    <dbReference type="NCBI Taxonomy" id="1341695"/>
    <lineage>
        <taxon>Bacteria</taxon>
        <taxon>Bacillati</taxon>
        <taxon>Actinomycetota</taxon>
        <taxon>Actinomycetes</taxon>
        <taxon>Bifidobacteriales</taxon>
        <taxon>Bifidobacteriaceae</taxon>
        <taxon>Bifidobacterium</taxon>
    </lineage>
</organism>
<dbReference type="Gene3D" id="3.30.2400.10">
    <property type="entry name" value="Major capsid protein gp5"/>
    <property type="match status" value="1"/>
</dbReference>
<dbReference type="AlphaFoldDB" id="A0A080N3D9"/>
<reference evidence="5 6" key="1">
    <citation type="journal article" date="2014" name="Appl. Environ. Microbiol.">
        <title>Genomic encyclopedia of type strains of the genus Bifidobacterium.</title>
        <authorList>
            <person name="Milani C."/>
            <person name="Lugli G.A."/>
            <person name="Duranti S."/>
            <person name="Turroni F."/>
            <person name="Bottacini F."/>
            <person name="Mangifesta M."/>
            <person name="Sanchez B."/>
            <person name="Viappiani A."/>
            <person name="Mancabelli L."/>
            <person name="Taminiau B."/>
            <person name="Delcenserie V."/>
            <person name="Barrangou R."/>
            <person name="Margolles A."/>
            <person name="van Sinderen D."/>
            <person name="Ventura M."/>
        </authorList>
    </citation>
    <scope>NUCLEOTIDE SEQUENCE [LARGE SCALE GENOMIC DNA]</scope>
    <source>
        <strain evidence="5 6">DSM 19703</strain>
    </source>
</reference>
<dbReference type="InterPro" id="IPR024455">
    <property type="entry name" value="Phage_capsid"/>
</dbReference>
<evidence type="ECO:0000256" key="2">
    <source>
        <dbReference type="SAM" id="Coils"/>
    </source>
</evidence>
<dbReference type="OrthoDB" id="8444243at2"/>
<keyword evidence="6" id="KW-1185">Reference proteome</keyword>
<dbReference type="RefSeq" id="WP_052377493.1">
    <property type="nucleotide sequence ID" value="NZ_ATLK01000001.1"/>
</dbReference>
<evidence type="ECO:0000256" key="1">
    <source>
        <dbReference type="ARBA" id="ARBA00004328"/>
    </source>
</evidence>
<dbReference type="Gene3D" id="3.30.2320.10">
    <property type="entry name" value="hypothetical protein PF0899 domain"/>
    <property type="match status" value="1"/>
</dbReference>
<dbReference type="eggNOG" id="COG4653">
    <property type="taxonomic scope" value="Bacteria"/>
</dbReference>
<evidence type="ECO:0000256" key="3">
    <source>
        <dbReference type="SAM" id="MobiDB-lite"/>
    </source>
</evidence>
<dbReference type="Pfam" id="PF05065">
    <property type="entry name" value="Phage_capsid"/>
    <property type="match status" value="1"/>
</dbReference>
<feature type="region of interest" description="Disordered" evidence="3">
    <location>
        <begin position="62"/>
        <end position="81"/>
    </location>
</feature>
<comment type="caution">
    <text evidence="5">The sequence shown here is derived from an EMBL/GenBank/DDBJ whole genome shotgun (WGS) entry which is preliminary data.</text>
</comment>
<evidence type="ECO:0000313" key="6">
    <source>
        <dbReference type="Proteomes" id="UP000028730"/>
    </source>
</evidence>